<gene>
    <name evidence="1" type="ORF">BK666_03910</name>
</gene>
<dbReference type="InterPro" id="IPR015943">
    <property type="entry name" value="WD40/YVTN_repeat-like_dom_sf"/>
</dbReference>
<evidence type="ECO:0000313" key="1">
    <source>
        <dbReference type="EMBL" id="RON51397.1"/>
    </source>
</evidence>
<proteinExistence type="predicted"/>
<reference evidence="1 2" key="1">
    <citation type="submission" date="2016-10" db="EMBL/GenBank/DDBJ databases">
        <title>Comparative genome analysis of multiple Pseudomonas spp. focuses on biocontrol and plant growth promoting traits.</title>
        <authorList>
            <person name="Tao X.-Y."/>
            <person name="Taylor C.G."/>
        </authorList>
    </citation>
    <scope>NUCLEOTIDE SEQUENCE [LARGE SCALE GENOMIC DNA]</scope>
    <source>
        <strain evidence="1 2">37A10</strain>
    </source>
</reference>
<dbReference type="Gene3D" id="2.130.10.10">
    <property type="entry name" value="YVTN repeat-like/Quinoprotein amine dehydrogenase"/>
    <property type="match status" value="2"/>
</dbReference>
<accession>A0A423KF20</accession>
<evidence type="ECO:0008006" key="3">
    <source>
        <dbReference type="Google" id="ProtNLM"/>
    </source>
</evidence>
<dbReference type="SUPFAM" id="SSF50969">
    <property type="entry name" value="YVTN repeat-like/Quinoprotein amine dehydrogenase"/>
    <property type="match status" value="1"/>
</dbReference>
<dbReference type="PANTHER" id="PTHR47197:SF3">
    <property type="entry name" value="DIHYDRO-HEME D1 DEHYDROGENASE"/>
    <property type="match status" value="1"/>
</dbReference>
<dbReference type="EMBL" id="MOBQ01000004">
    <property type="protein sequence ID" value="RON51397.1"/>
    <property type="molecule type" value="Genomic_DNA"/>
</dbReference>
<dbReference type="AlphaFoldDB" id="A0A423KF20"/>
<protein>
    <recommendedName>
        <fullName evidence="3">YncE family protein</fullName>
    </recommendedName>
</protein>
<dbReference type="InterPro" id="IPR051200">
    <property type="entry name" value="Host-pathogen_enzymatic-act"/>
</dbReference>
<comment type="caution">
    <text evidence="1">The sequence shown here is derived from an EMBL/GenBank/DDBJ whole genome shotgun (WGS) entry which is preliminary data.</text>
</comment>
<dbReference type="RefSeq" id="WP_123508413.1">
    <property type="nucleotide sequence ID" value="NZ_MOBQ01000004.1"/>
</dbReference>
<dbReference type="InterPro" id="IPR011044">
    <property type="entry name" value="Quino_amine_DH_bsu"/>
</dbReference>
<organism evidence="1 2">
    <name type="scientific">Pseudomonas frederiksbergensis</name>
    <dbReference type="NCBI Taxonomy" id="104087"/>
    <lineage>
        <taxon>Bacteria</taxon>
        <taxon>Pseudomonadati</taxon>
        <taxon>Pseudomonadota</taxon>
        <taxon>Gammaproteobacteria</taxon>
        <taxon>Pseudomonadales</taxon>
        <taxon>Pseudomonadaceae</taxon>
        <taxon>Pseudomonas</taxon>
    </lineage>
</organism>
<dbReference type="InterPro" id="IPR011048">
    <property type="entry name" value="Haem_d1_sf"/>
</dbReference>
<dbReference type="OrthoDB" id="6845417at2"/>
<dbReference type="PANTHER" id="PTHR47197">
    <property type="entry name" value="PROTEIN NIRF"/>
    <property type="match status" value="1"/>
</dbReference>
<evidence type="ECO:0000313" key="2">
    <source>
        <dbReference type="Proteomes" id="UP000285349"/>
    </source>
</evidence>
<sequence>MTRLPALESDSTLALRPPYFPSGTDLIDPRHYAGGIPIRALEGNLQCIISPWGVMGIGDEVELFWHSLTSPAVSKTIQFDHEVNQQVVLWVPRSQVLKGDAMPVFYRVRRRSQGPEDSEPKETYLVKTTRPGGYDDSPEPGHSGFRYTFLTDISGGVDADMADRGVQLRIEPYENMTAFDRIVCRWGSQEVMHYPVTQEQVDDPVNNPIVITFTREVIEKAGDGSRVVVTYQVIDCVGNYPDERDPWAPFRYVLVDLGGNRLDAPLVLINNRPTNSIDLDQLGDDDVEVRVYTTTADFAVGDSVRLTWTGTPAQGSPIIVGPLQELVDFVPFQLDFTIPNAAVRAIAQGFATVSYVRVRSGEADRPSKTASVNVQGDISRLPAPSVAQAPGGTLPPDSPYATISVPYFEGRKTGDLITVHCQGRRPGGGETYYPITIIVADSDGKAAITRDLPGSQIAPLQGGTLKIYYVVANDDLAVRSERDSLPLELNVGVALPDFKQPEITEADGDVLLPENTPNGANVIAPFNVPDDTRAGDTVGLRWTGSVTGAHPLYEIPLTNQTAGKPVPFFIRPEHIHPNLNGTVTVDYYRKRTGEVTRFSMARVWSVGGVQLELKAPGIKEAPGTTLNPVAAKDVLTAVVDYDDMQVGDKITVTWAAAAGRPAEGSHTTTSIDIVTVSPKDVPLPNSLVAFCLGTTVTVTYSVTRGSDPAQPSLPLLLNVLNIPSGDLPTPTIAGVTARDLNVAGLKDDDKLAVNKWLLQLSGQRVWLSFKGIKENGAEDELIIWEGPPHNPSAGLETPAPIDWLRTLKDGSELTITFMVNFDKVANRASAVRFPVRIYTVKAVAAIKLEFINGPYVVAPMGRVNNIQLSLHDLNNTPVANGEVTLTLPAQFKYADGGNGARGFKTDSDGTVVISGVKANMDTGGYKLIASSSSVITESNLIITAQPPLGTIAVRAVDILISPDGTRLYCGVTSDGDVVVADTMTLLEVARFRMPIYANSRVLAISPDGERLYLTTTQGCPVVADTISNTVIGLLPAPYSAGIAISPDSRRIYVGCRPDLRDYQIAVIDAVTLQKLSFISVADFTTDIVISPDGNWLYAKFFDDYDIHVIDTRTNTVLKSIPTPGSISRLAMSPNGAFVYVCNPSANLVTVISTASNQAVKNIPVSYRPSYIAFGPDGACVYISHQSYSLITVIDVMTQRVIHQIDGSSAAYGIAVSADSSRVYIARPLIDTIEVIQGF</sequence>
<dbReference type="SUPFAM" id="SSF51004">
    <property type="entry name" value="C-terminal (heme d1) domain of cytochrome cd1-nitrite reductase"/>
    <property type="match status" value="1"/>
</dbReference>
<name>A0A423KF20_9PSED</name>
<dbReference type="Proteomes" id="UP000285349">
    <property type="component" value="Unassembled WGS sequence"/>
</dbReference>